<dbReference type="InterPro" id="IPR057135">
    <property type="entry name" value="At4g27190-like_LRR"/>
</dbReference>
<dbReference type="GO" id="GO:0006952">
    <property type="term" value="P:defense response"/>
    <property type="evidence" value="ECO:0007669"/>
    <property type="project" value="UniProtKB-KW"/>
</dbReference>
<dbReference type="SUPFAM" id="SSF52058">
    <property type="entry name" value="L domain-like"/>
    <property type="match status" value="2"/>
</dbReference>
<dbReference type="InterPro" id="IPR006553">
    <property type="entry name" value="Leu-rich_rpt_Cys-con_subtyp"/>
</dbReference>
<dbReference type="Pfam" id="PF13306">
    <property type="entry name" value="LRR_5"/>
    <property type="match status" value="1"/>
</dbReference>
<proteinExistence type="predicted"/>
<evidence type="ECO:0000313" key="5">
    <source>
        <dbReference type="Proteomes" id="UP000515124"/>
    </source>
</evidence>
<protein>
    <submittedName>
        <fullName evidence="6">Disease resistance protein RGA1</fullName>
    </submittedName>
</protein>
<keyword evidence="2" id="KW-0611">Plant defense</keyword>
<reference evidence="6" key="1">
    <citation type="submission" date="2025-08" db="UniProtKB">
        <authorList>
            <consortium name="RefSeq"/>
        </authorList>
    </citation>
    <scope>IDENTIFICATION</scope>
</reference>
<accession>A0A6P5TH30</accession>
<evidence type="ECO:0000259" key="4">
    <source>
        <dbReference type="Pfam" id="PF23598"/>
    </source>
</evidence>
<dbReference type="Pfam" id="PF23598">
    <property type="entry name" value="LRR_14"/>
    <property type="match status" value="1"/>
</dbReference>
<keyword evidence="1" id="KW-0677">Repeat</keyword>
<dbReference type="PANTHER" id="PTHR36766:SF70">
    <property type="entry name" value="DISEASE RESISTANCE PROTEIN RGA4"/>
    <property type="match status" value="1"/>
</dbReference>
<dbReference type="InterPro" id="IPR026906">
    <property type="entry name" value="LRR_5"/>
</dbReference>
<dbReference type="Proteomes" id="UP000515124">
    <property type="component" value="Unplaced"/>
</dbReference>
<dbReference type="KEGG" id="pavi:110767228"/>
<evidence type="ECO:0000256" key="1">
    <source>
        <dbReference type="ARBA" id="ARBA00022737"/>
    </source>
</evidence>
<dbReference type="PANTHER" id="PTHR36766">
    <property type="entry name" value="PLANT BROAD-SPECTRUM MILDEW RESISTANCE PROTEIN RPW8"/>
    <property type="match status" value="1"/>
</dbReference>
<dbReference type="SUPFAM" id="SSF52047">
    <property type="entry name" value="RNI-like"/>
    <property type="match status" value="1"/>
</dbReference>
<sequence>MRTKNLEGEVLGNILPRFKGLRVLKLEEADIDELPISIGKLKHLRYLDISGTMVERLPQSVGKLYNLQTLRIESFYLEKCPKELQNLINLRHIYFKKNAMDFPVGMGRLSNLRSLSYFIVGKEKGRGIEELGGLKHLKGKISIYHLEHVRDIEEAKKAKLAEKTNIRKLKFEWGEGRSSAINNDRDVLEGLAPHSELGILKICNFSSDQFPSWMTSGNLFSSLKILSIDNAKNLIEWTGAAIFPRLEELFLRNCNQLKSAPTHFPCLQKLTIDSMDSGMPIANISTQLTTLSHLTIKEMKELASLPEGMLKKNKKLSYLAIRSCPDLTCIAADVFGCCASLESLRIYGCPNLRTLPDGLHTLLSLKELIIRDCKSLECIPVTQGLASLCKFPIDNAKNLIEWTGAAIFPRLEELFLRNCNQLKSAPTHFPCLQKLTIDSMDSGMPIANISTQLTTLTHLTIKEMEELASLPEGMLKKNKNLSYLEIRSCPDLTCIAADVFGCCASLESLSISWCPNLRTLPDGLHTLLSLKELIIRNCDSLECIPVTQGHASLCKFPIFKCLELCILPEGLECCTSLRRLIIDECSKITSISITHGLPSLCELEISNCDELSSLPNGLQHCTSLEHLSITYCPNLEAIPSLDSLTQLRQLEIYNCDGLKGVPLTSAFTASLTRLKELEIGGFWKELDFFPAFQSDVSTST</sequence>
<gene>
    <name evidence="6" type="primary">LOC110767228</name>
</gene>
<dbReference type="AlphaFoldDB" id="A0A6P5TH30"/>
<evidence type="ECO:0000259" key="3">
    <source>
        <dbReference type="Pfam" id="PF23247"/>
    </source>
</evidence>
<dbReference type="InterPro" id="IPR032675">
    <property type="entry name" value="LRR_dom_sf"/>
</dbReference>
<dbReference type="GeneID" id="110767228"/>
<dbReference type="InterPro" id="IPR055414">
    <property type="entry name" value="LRR_R13L4/SHOC2-like"/>
</dbReference>
<dbReference type="SMART" id="SM00367">
    <property type="entry name" value="LRR_CC"/>
    <property type="match status" value="4"/>
</dbReference>
<feature type="domain" description="Disease resistance R13L4/SHOC-2-like LRR" evidence="4">
    <location>
        <begin position="15"/>
        <end position="282"/>
    </location>
</feature>
<keyword evidence="5" id="KW-1185">Reference proteome</keyword>
<feature type="domain" description="Disease resistance protein At4g27190-like leucine-rich repeats" evidence="3">
    <location>
        <begin position="572"/>
        <end position="679"/>
    </location>
</feature>
<evidence type="ECO:0000256" key="2">
    <source>
        <dbReference type="ARBA" id="ARBA00022821"/>
    </source>
</evidence>
<evidence type="ECO:0000313" key="6">
    <source>
        <dbReference type="RefSeq" id="XP_021826397.1"/>
    </source>
</evidence>
<name>A0A6P5TH30_PRUAV</name>
<organism evidence="5 6">
    <name type="scientific">Prunus avium</name>
    <name type="common">Cherry</name>
    <name type="synonym">Cerasus avium</name>
    <dbReference type="NCBI Taxonomy" id="42229"/>
    <lineage>
        <taxon>Eukaryota</taxon>
        <taxon>Viridiplantae</taxon>
        <taxon>Streptophyta</taxon>
        <taxon>Embryophyta</taxon>
        <taxon>Tracheophyta</taxon>
        <taxon>Spermatophyta</taxon>
        <taxon>Magnoliopsida</taxon>
        <taxon>eudicotyledons</taxon>
        <taxon>Gunneridae</taxon>
        <taxon>Pentapetalae</taxon>
        <taxon>rosids</taxon>
        <taxon>fabids</taxon>
        <taxon>Rosales</taxon>
        <taxon>Rosaceae</taxon>
        <taxon>Amygdaloideae</taxon>
        <taxon>Amygdaleae</taxon>
        <taxon>Prunus</taxon>
    </lineage>
</organism>
<dbReference type="RefSeq" id="XP_021826397.1">
    <property type="nucleotide sequence ID" value="XM_021970705.1"/>
</dbReference>
<dbReference type="Gene3D" id="3.80.10.10">
    <property type="entry name" value="Ribonuclease Inhibitor"/>
    <property type="match status" value="4"/>
</dbReference>
<dbReference type="Pfam" id="PF23247">
    <property type="entry name" value="LRR_RPS2"/>
    <property type="match status" value="1"/>
</dbReference>